<dbReference type="AlphaFoldDB" id="A0A6M0CLZ6"/>
<dbReference type="EMBL" id="JAABOQ010000008">
    <property type="protein sequence ID" value="NER18911.1"/>
    <property type="molecule type" value="Genomic_DNA"/>
</dbReference>
<dbReference type="InterPro" id="IPR051159">
    <property type="entry name" value="Hexapeptide_acetyltransf"/>
</dbReference>
<dbReference type="InterPro" id="IPR001451">
    <property type="entry name" value="Hexapep"/>
</dbReference>
<evidence type="ECO:0000313" key="3">
    <source>
        <dbReference type="EMBL" id="NER18911.1"/>
    </source>
</evidence>
<reference evidence="3 4" key="1">
    <citation type="submission" date="2020-01" db="EMBL/GenBank/DDBJ databases">
        <title>Spongiivirga citrea KCTC 32990T.</title>
        <authorList>
            <person name="Wang G."/>
        </authorList>
    </citation>
    <scope>NUCLEOTIDE SEQUENCE [LARGE SCALE GENOMIC DNA]</scope>
    <source>
        <strain evidence="3 4">KCTC 32990</strain>
    </source>
</reference>
<evidence type="ECO:0000313" key="4">
    <source>
        <dbReference type="Proteomes" id="UP000474296"/>
    </source>
</evidence>
<sequence>MLGKLISRLKKEDYTITYDFSARETIRILFDKAIQILRGFVKVKIKASTKGLVFAAKGANVIFSGKVSFGRNLNMGRYSLINALSVNGVKIGDNFTIGDFSIIECTGVLRGVGEGLTIGNNVGINHHCFIGVRGEIVIGDNVIFGPRVTVLSENHNFNLTDVPIKEQGETRYKTVIEDDVWIGANVIIMPGVTIKSGSIVGSGAVVTKDTQKDSVVVGVPAKIVKKRNEKDN</sequence>
<comment type="similarity">
    <text evidence="1">Belongs to the transferase hexapeptide repeat family.</text>
</comment>
<keyword evidence="4" id="KW-1185">Reference proteome</keyword>
<dbReference type="SUPFAM" id="SSF51161">
    <property type="entry name" value="Trimeric LpxA-like enzymes"/>
    <property type="match status" value="1"/>
</dbReference>
<name>A0A6M0CLZ6_9FLAO</name>
<dbReference type="PANTHER" id="PTHR23416">
    <property type="entry name" value="SIALIC ACID SYNTHASE-RELATED"/>
    <property type="match status" value="1"/>
</dbReference>
<dbReference type="CDD" id="cd04647">
    <property type="entry name" value="LbH_MAT_like"/>
    <property type="match status" value="1"/>
</dbReference>
<dbReference type="Gene3D" id="2.160.10.10">
    <property type="entry name" value="Hexapeptide repeat proteins"/>
    <property type="match status" value="2"/>
</dbReference>
<dbReference type="Pfam" id="PF00132">
    <property type="entry name" value="Hexapep"/>
    <property type="match status" value="1"/>
</dbReference>
<evidence type="ECO:0000256" key="2">
    <source>
        <dbReference type="ARBA" id="ARBA00022679"/>
    </source>
</evidence>
<dbReference type="Proteomes" id="UP000474296">
    <property type="component" value="Unassembled WGS sequence"/>
</dbReference>
<dbReference type="PANTHER" id="PTHR23416:SF23">
    <property type="entry name" value="ACETYLTRANSFERASE C18B11.09C-RELATED"/>
    <property type="match status" value="1"/>
</dbReference>
<proteinExistence type="inferred from homology"/>
<keyword evidence="3" id="KW-0012">Acyltransferase</keyword>
<keyword evidence="2 3" id="KW-0808">Transferase</keyword>
<organism evidence="3 4">
    <name type="scientific">Spongiivirga citrea</name>
    <dbReference type="NCBI Taxonomy" id="1481457"/>
    <lineage>
        <taxon>Bacteria</taxon>
        <taxon>Pseudomonadati</taxon>
        <taxon>Bacteroidota</taxon>
        <taxon>Flavobacteriia</taxon>
        <taxon>Flavobacteriales</taxon>
        <taxon>Flavobacteriaceae</taxon>
        <taxon>Spongiivirga</taxon>
    </lineage>
</organism>
<accession>A0A6M0CLZ6</accession>
<dbReference type="InterPro" id="IPR011004">
    <property type="entry name" value="Trimer_LpxA-like_sf"/>
</dbReference>
<dbReference type="GO" id="GO:0008374">
    <property type="term" value="F:O-acyltransferase activity"/>
    <property type="evidence" value="ECO:0007669"/>
    <property type="project" value="TreeGrafter"/>
</dbReference>
<evidence type="ECO:0000256" key="1">
    <source>
        <dbReference type="ARBA" id="ARBA00007274"/>
    </source>
</evidence>
<dbReference type="RefSeq" id="WP_164033598.1">
    <property type="nucleotide sequence ID" value="NZ_JAABOQ010000008.1"/>
</dbReference>
<comment type="caution">
    <text evidence="3">The sequence shown here is derived from an EMBL/GenBank/DDBJ whole genome shotgun (WGS) entry which is preliminary data.</text>
</comment>
<gene>
    <name evidence="3" type="ORF">GWK10_16980</name>
</gene>
<protein>
    <submittedName>
        <fullName evidence="3">Acyltransferase</fullName>
    </submittedName>
</protein>